<dbReference type="Pfam" id="PF02896">
    <property type="entry name" value="PEP-utilizers_C"/>
    <property type="match status" value="1"/>
</dbReference>
<dbReference type="InterPro" id="IPR036637">
    <property type="entry name" value="Phosphohistidine_dom_sf"/>
</dbReference>
<dbReference type="AlphaFoldDB" id="A0A0G1BLV3"/>
<sequence length="780" mass="86800">MKKYQFIAWFEEIDKNDIGTVGGKGANLGEMFKAKIPVPYGFVITSQSYFRFIKETGLEKKIRDQLRNLDHHNSNLLNSIAKNIQKLILHERIPEDIAREIIFAYTELAARSKAKLKFLQKLSALLKNPLVAVRSSATAEDLPGASFAGQQDTYLNVSGEANVLKKVHKSWASLFTPRAIFYREEQKFDHMKVGIASVVQIMVASESSGVMFTVDPVTNDKAKITIEAILGLGELIVQGSVTPDHYELKKDDLSILVRQIGDQNKKMIKKGIDNAEVHLSKSERIKQKISDEKIREVAVLGKKLEKHYYFPQDIEWAVEKGQVFIVQTRPITTYIKVKKTDGAPSKGLAEANLKLLLKGDPASPGIKSGPVKIIYKAIEIDKVLPGDVLVTVQTNPDFVPAMKKAVAIVTERGGRTSHAAIVSRELGIPAVVGTGNATKILKTSQVVTVDGREGKIYQGAVGSELTVLTEKEAPAASLVKHKTATKVYVNLATPNRIEEVAAMNCDGVGLLRAEFMIADIGVHPKKLIKEKRQHFFIDKLGADLLKFCRSFNPRPVVYRATDFKTNEYRNLIGGKDYEPEEPNPMLGYRGAYRYMSDPEVFNLELETIKMVRNKHGLKNLWLMLPFVRTVRELTEVKKIIAGSGLSRSASFKLWMMVEIPSNVILLDKFCEAGIDGVSIGSNDLTMLILGTDRDNTEVSPEFDERNEAVTWAIERVITIAKKYGVTTSICGQAPSDYPDLVDKLVSLGITSMSVNSDALDHVRETVYQAELRIANRVRKK</sequence>
<comment type="function">
    <text evidence="2 15">Catalyzes the phosphorylation of pyruvate to phosphoenolpyruvate.</text>
</comment>
<evidence type="ECO:0000256" key="14">
    <source>
        <dbReference type="ARBA" id="ARBA00047700"/>
    </source>
</evidence>
<dbReference type="PATRIC" id="fig|1618442.3.peg.383"/>
<keyword evidence="11 15" id="KW-0067">ATP-binding</keyword>
<evidence type="ECO:0000256" key="6">
    <source>
        <dbReference type="ARBA" id="ARBA00021623"/>
    </source>
</evidence>
<dbReference type="InterPro" id="IPR015813">
    <property type="entry name" value="Pyrv/PenolPyrv_kinase-like_dom"/>
</dbReference>
<evidence type="ECO:0000256" key="4">
    <source>
        <dbReference type="ARBA" id="ARBA00007837"/>
    </source>
</evidence>
<dbReference type="UniPathway" id="UPA00138"/>
<evidence type="ECO:0000256" key="13">
    <source>
        <dbReference type="ARBA" id="ARBA00033470"/>
    </source>
</evidence>
<evidence type="ECO:0000256" key="8">
    <source>
        <dbReference type="ARBA" id="ARBA00022723"/>
    </source>
</evidence>
<dbReference type="NCBIfam" id="TIGR01418">
    <property type="entry name" value="PEP_synth"/>
    <property type="match status" value="1"/>
</dbReference>
<dbReference type="PANTHER" id="PTHR43030:SF1">
    <property type="entry name" value="PHOSPHOENOLPYRUVATE SYNTHASE"/>
    <property type="match status" value="1"/>
</dbReference>
<evidence type="ECO:0000313" key="20">
    <source>
        <dbReference type="Proteomes" id="UP000034320"/>
    </source>
</evidence>
<accession>A0A0G1BLV3</accession>
<dbReference type="Pfam" id="PF01326">
    <property type="entry name" value="PPDK_N"/>
    <property type="match status" value="1"/>
</dbReference>
<dbReference type="Gene3D" id="3.30.470.20">
    <property type="entry name" value="ATP-grasp fold, B domain"/>
    <property type="match status" value="1"/>
</dbReference>
<feature type="domain" description="Pyruvate phosphate dikinase AMP/ATP-binding" evidence="17">
    <location>
        <begin position="20"/>
        <end position="339"/>
    </location>
</feature>
<evidence type="ECO:0000256" key="15">
    <source>
        <dbReference type="PIRNR" id="PIRNR000854"/>
    </source>
</evidence>
<feature type="domain" description="PEP-utilising enzyme C-terminal" evidence="18">
    <location>
        <begin position="475"/>
        <end position="770"/>
    </location>
</feature>
<name>A0A0G1BLV3_9BACT</name>
<keyword evidence="7 15" id="KW-0808">Transferase</keyword>
<dbReference type="Proteomes" id="UP000034320">
    <property type="component" value="Unassembled WGS sequence"/>
</dbReference>
<evidence type="ECO:0000256" key="5">
    <source>
        <dbReference type="ARBA" id="ARBA00011996"/>
    </source>
</evidence>
<comment type="similarity">
    <text evidence="4 15">Belongs to the PEP-utilizing enzyme family.</text>
</comment>
<dbReference type="InterPro" id="IPR002192">
    <property type="entry name" value="PPDK_AMP/ATP-bd"/>
</dbReference>
<evidence type="ECO:0000259" key="18">
    <source>
        <dbReference type="Pfam" id="PF02896"/>
    </source>
</evidence>
<comment type="pathway">
    <text evidence="3 15">Carbohydrate biosynthesis; gluconeogenesis.</text>
</comment>
<proteinExistence type="inferred from homology"/>
<dbReference type="FunFam" id="3.30.1490.20:FF:000010">
    <property type="entry name" value="Phosphoenolpyruvate synthase"/>
    <property type="match status" value="1"/>
</dbReference>
<reference evidence="19 20" key="1">
    <citation type="journal article" date="2015" name="Nature">
        <title>rRNA introns, odd ribosomes, and small enigmatic genomes across a large radiation of phyla.</title>
        <authorList>
            <person name="Brown C.T."/>
            <person name="Hug L.A."/>
            <person name="Thomas B.C."/>
            <person name="Sharon I."/>
            <person name="Castelle C.J."/>
            <person name="Singh A."/>
            <person name="Wilkins M.J."/>
            <person name="Williams K.H."/>
            <person name="Banfield J.F."/>
        </authorList>
    </citation>
    <scope>NUCLEOTIDE SEQUENCE [LARGE SCALE GENOMIC DNA]</scope>
</reference>
<dbReference type="InterPro" id="IPR008279">
    <property type="entry name" value="PEP-util_enz_mobile_dom"/>
</dbReference>
<dbReference type="InterPro" id="IPR000121">
    <property type="entry name" value="PEP_util_C"/>
</dbReference>
<dbReference type="SUPFAM" id="SSF51621">
    <property type="entry name" value="Phosphoenolpyruvate/pyruvate domain"/>
    <property type="match status" value="1"/>
</dbReference>
<gene>
    <name evidence="19" type="ORF">UV09_C0007G0011</name>
</gene>
<dbReference type="Pfam" id="PF00391">
    <property type="entry name" value="PEP-utilizers"/>
    <property type="match status" value="1"/>
</dbReference>
<dbReference type="PROSITE" id="PS00370">
    <property type="entry name" value="PEP_ENZYMES_PHOS_SITE"/>
    <property type="match status" value="1"/>
</dbReference>
<organism evidence="19 20">
    <name type="scientific">Candidatus Gottesmanbacteria bacterium GW2011_GWA2_42_18</name>
    <dbReference type="NCBI Taxonomy" id="1618442"/>
    <lineage>
        <taxon>Bacteria</taxon>
        <taxon>Candidatus Gottesmaniibacteriota</taxon>
    </lineage>
</organism>
<keyword evidence="19" id="KW-0670">Pyruvate</keyword>
<evidence type="ECO:0000256" key="10">
    <source>
        <dbReference type="ARBA" id="ARBA00022777"/>
    </source>
</evidence>
<dbReference type="GO" id="GO:0005524">
    <property type="term" value="F:ATP binding"/>
    <property type="evidence" value="ECO:0007669"/>
    <property type="project" value="UniProtKB-KW"/>
</dbReference>
<dbReference type="GO" id="GO:0006094">
    <property type="term" value="P:gluconeogenesis"/>
    <property type="evidence" value="ECO:0007669"/>
    <property type="project" value="UniProtKB-UniPathway"/>
</dbReference>
<dbReference type="Gene3D" id="3.20.20.60">
    <property type="entry name" value="Phosphoenolpyruvate-binding domains"/>
    <property type="match status" value="1"/>
</dbReference>
<evidence type="ECO:0000313" key="19">
    <source>
        <dbReference type="EMBL" id="KKS47251.1"/>
    </source>
</evidence>
<evidence type="ECO:0000256" key="3">
    <source>
        <dbReference type="ARBA" id="ARBA00004742"/>
    </source>
</evidence>
<dbReference type="PIRSF" id="PIRSF000854">
    <property type="entry name" value="PEP_synthase"/>
    <property type="match status" value="1"/>
</dbReference>
<dbReference type="NCBIfam" id="NF005057">
    <property type="entry name" value="PRK06464.1"/>
    <property type="match status" value="1"/>
</dbReference>
<evidence type="ECO:0000256" key="12">
    <source>
        <dbReference type="ARBA" id="ARBA00022842"/>
    </source>
</evidence>
<evidence type="ECO:0000259" key="16">
    <source>
        <dbReference type="Pfam" id="PF00391"/>
    </source>
</evidence>
<dbReference type="InterPro" id="IPR006319">
    <property type="entry name" value="PEP_synth"/>
</dbReference>
<evidence type="ECO:0000256" key="2">
    <source>
        <dbReference type="ARBA" id="ARBA00002988"/>
    </source>
</evidence>
<dbReference type="PANTHER" id="PTHR43030">
    <property type="entry name" value="PHOSPHOENOLPYRUVATE SYNTHASE"/>
    <property type="match status" value="1"/>
</dbReference>
<keyword evidence="9 15" id="KW-0547">Nucleotide-binding</keyword>
<dbReference type="SUPFAM" id="SSF52009">
    <property type="entry name" value="Phosphohistidine domain"/>
    <property type="match status" value="1"/>
</dbReference>
<comment type="catalytic activity">
    <reaction evidence="14 15">
        <text>pyruvate + ATP + H2O = phosphoenolpyruvate + AMP + phosphate + 2 H(+)</text>
        <dbReference type="Rhea" id="RHEA:11364"/>
        <dbReference type="ChEBI" id="CHEBI:15361"/>
        <dbReference type="ChEBI" id="CHEBI:15377"/>
        <dbReference type="ChEBI" id="CHEBI:15378"/>
        <dbReference type="ChEBI" id="CHEBI:30616"/>
        <dbReference type="ChEBI" id="CHEBI:43474"/>
        <dbReference type="ChEBI" id="CHEBI:58702"/>
        <dbReference type="ChEBI" id="CHEBI:456215"/>
        <dbReference type="EC" id="2.7.9.2"/>
    </reaction>
</comment>
<protein>
    <recommendedName>
        <fullName evidence="6 15">Phosphoenolpyruvate synthase</fullName>
        <shortName evidence="15">PEP synthase</shortName>
        <ecNumber evidence="5 15">2.7.9.2</ecNumber>
    </recommendedName>
    <alternativeName>
        <fullName evidence="13 15">Pyruvate, water dikinase</fullName>
    </alternativeName>
</protein>
<keyword evidence="8 15" id="KW-0479">Metal-binding</keyword>
<evidence type="ECO:0000256" key="1">
    <source>
        <dbReference type="ARBA" id="ARBA00001946"/>
    </source>
</evidence>
<comment type="caution">
    <text evidence="19">The sequence shown here is derived from an EMBL/GenBank/DDBJ whole genome shotgun (WGS) entry which is preliminary data.</text>
</comment>
<evidence type="ECO:0000256" key="11">
    <source>
        <dbReference type="ARBA" id="ARBA00022840"/>
    </source>
</evidence>
<dbReference type="SUPFAM" id="SSF56059">
    <property type="entry name" value="Glutathione synthetase ATP-binding domain-like"/>
    <property type="match status" value="1"/>
</dbReference>
<evidence type="ECO:0000256" key="7">
    <source>
        <dbReference type="ARBA" id="ARBA00022679"/>
    </source>
</evidence>
<evidence type="ECO:0000256" key="9">
    <source>
        <dbReference type="ARBA" id="ARBA00022741"/>
    </source>
</evidence>
<dbReference type="InterPro" id="IPR018274">
    <property type="entry name" value="PEP_util_AS"/>
</dbReference>
<dbReference type="EMBL" id="LCDD01000007">
    <property type="protein sequence ID" value="KKS47251.1"/>
    <property type="molecule type" value="Genomic_DNA"/>
</dbReference>
<dbReference type="Gene3D" id="3.50.30.10">
    <property type="entry name" value="Phosphohistidine domain"/>
    <property type="match status" value="1"/>
</dbReference>
<dbReference type="InterPro" id="IPR040442">
    <property type="entry name" value="Pyrv_kinase-like_dom_sf"/>
</dbReference>
<dbReference type="EC" id="2.7.9.2" evidence="5 15"/>
<keyword evidence="12 15" id="KW-0460">Magnesium</keyword>
<dbReference type="Gene3D" id="3.30.1490.20">
    <property type="entry name" value="ATP-grasp fold, A domain"/>
    <property type="match status" value="1"/>
</dbReference>
<comment type="cofactor">
    <cofactor evidence="1 15">
        <name>Mg(2+)</name>
        <dbReference type="ChEBI" id="CHEBI:18420"/>
    </cofactor>
</comment>
<dbReference type="InterPro" id="IPR013815">
    <property type="entry name" value="ATP_grasp_subdomain_1"/>
</dbReference>
<evidence type="ECO:0000259" key="17">
    <source>
        <dbReference type="Pfam" id="PF01326"/>
    </source>
</evidence>
<dbReference type="GO" id="GO:0008986">
    <property type="term" value="F:pyruvate, water dikinase activity"/>
    <property type="evidence" value="ECO:0007669"/>
    <property type="project" value="UniProtKB-EC"/>
</dbReference>
<keyword evidence="10 15" id="KW-0418">Kinase</keyword>
<feature type="domain" description="PEP-utilising enzyme mobile" evidence="16">
    <location>
        <begin position="385"/>
        <end position="454"/>
    </location>
</feature>
<dbReference type="GO" id="GO:0046872">
    <property type="term" value="F:metal ion binding"/>
    <property type="evidence" value="ECO:0007669"/>
    <property type="project" value="UniProtKB-KW"/>
</dbReference>